<reference evidence="2 3" key="1">
    <citation type="journal article" date="2013" name="Genome Announc.">
        <title>Complete Genome of a Methanosarcina mazei Strain Isolated from Sediment Samples from an Amazonian Flooded Area.</title>
        <authorList>
            <person name="Assis das Gracas D."/>
            <person name="Thiago Juca Ramos R."/>
            <person name="Vieira Araujo A.C."/>
            <person name="Zahlouth R."/>
            <person name="Ribeiro Carneiro A."/>
            <person name="Souza Lopes T."/>
            <person name="Azevedo Barauna R."/>
            <person name="Azevedo V."/>
            <person name="Cruz Schneider M.P."/>
            <person name="Pellizari V.H."/>
            <person name="Silva A."/>
        </authorList>
    </citation>
    <scope>NUCLEOTIDE SEQUENCE [LARGE SCALE GENOMIC DNA]</scope>
    <source>
        <strain evidence="2 3">Tuc01</strain>
    </source>
</reference>
<dbReference type="Proteomes" id="UP000011718">
    <property type="component" value="Chromosome"/>
</dbReference>
<keyword evidence="1" id="KW-0472">Membrane</keyword>
<keyword evidence="1" id="KW-1133">Transmembrane helix</keyword>
<dbReference type="HOGENOM" id="CLU_3210761_0_0_2"/>
<dbReference type="BioCyc" id="MMAZ1236903:G139K-902-MONOMER"/>
<accession>M1Q844</accession>
<evidence type="ECO:0000313" key="2">
    <source>
        <dbReference type="EMBL" id="AGF96348.1"/>
    </source>
</evidence>
<keyword evidence="1" id="KW-0812">Transmembrane</keyword>
<protein>
    <submittedName>
        <fullName evidence="2">Uncharacterized protein</fullName>
    </submittedName>
</protein>
<name>M1Q844_METMZ</name>
<evidence type="ECO:0000313" key="3">
    <source>
        <dbReference type="Proteomes" id="UP000011718"/>
    </source>
</evidence>
<feature type="transmembrane region" description="Helical" evidence="1">
    <location>
        <begin position="6"/>
        <end position="28"/>
    </location>
</feature>
<dbReference type="EMBL" id="CP004144">
    <property type="protein sequence ID" value="AGF96348.1"/>
    <property type="molecule type" value="Genomic_DNA"/>
</dbReference>
<proteinExistence type="predicted"/>
<sequence>MHHTFTLLLISLFGKLVLFIRLFLLYCLDTGYQTDTIETGTLLN</sequence>
<dbReference type="KEGG" id="mmaz:MmTuc01_0948"/>
<evidence type="ECO:0000256" key="1">
    <source>
        <dbReference type="SAM" id="Phobius"/>
    </source>
</evidence>
<dbReference type="AlphaFoldDB" id="M1Q844"/>
<organism evidence="2 3">
    <name type="scientific">Methanosarcina mazei Tuc01</name>
    <dbReference type="NCBI Taxonomy" id="1236903"/>
    <lineage>
        <taxon>Archaea</taxon>
        <taxon>Methanobacteriati</taxon>
        <taxon>Methanobacteriota</taxon>
        <taxon>Stenosarchaea group</taxon>
        <taxon>Methanomicrobia</taxon>
        <taxon>Methanosarcinales</taxon>
        <taxon>Methanosarcinaceae</taxon>
        <taxon>Methanosarcina</taxon>
    </lineage>
</organism>
<gene>
    <name evidence="2" type="ORF">MmTuc01_0948</name>
</gene>